<accession>A0A4Y2NPJ7</accession>
<evidence type="ECO:0000313" key="1">
    <source>
        <dbReference type="EMBL" id="GBN40693.1"/>
    </source>
</evidence>
<dbReference type="Proteomes" id="UP000499080">
    <property type="component" value="Unassembled WGS sequence"/>
</dbReference>
<sequence>MNKYWSTGRKDRSRVAQWKRAGPITREPDRETTTCYGIYFFPHLKRLNMSELPNKWSTGEERSKQSGVKCWAQPRGPWIELRLGYYFFQYTPSKCLTSELPNKYWSTGRKDRSRVAQWKRVSLYNPEVRRNHALLDIFFQ</sequence>
<proteinExistence type="predicted"/>
<gene>
    <name evidence="1" type="ORF">AVEN_164107_1</name>
</gene>
<evidence type="ECO:0000313" key="2">
    <source>
        <dbReference type="Proteomes" id="UP000499080"/>
    </source>
</evidence>
<dbReference type="AlphaFoldDB" id="A0A4Y2NPJ7"/>
<keyword evidence="2" id="KW-1185">Reference proteome</keyword>
<reference evidence="1 2" key="1">
    <citation type="journal article" date="2019" name="Sci. Rep.">
        <title>Orb-weaving spider Araneus ventricosus genome elucidates the spidroin gene catalogue.</title>
        <authorList>
            <person name="Kono N."/>
            <person name="Nakamura H."/>
            <person name="Ohtoshi R."/>
            <person name="Moran D.A.P."/>
            <person name="Shinohara A."/>
            <person name="Yoshida Y."/>
            <person name="Fujiwara M."/>
            <person name="Mori M."/>
            <person name="Tomita M."/>
            <person name="Arakawa K."/>
        </authorList>
    </citation>
    <scope>NUCLEOTIDE SEQUENCE [LARGE SCALE GENOMIC DNA]</scope>
</reference>
<dbReference type="EMBL" id="BGPR01009542">
    <property type="protein sequence ID" value="GBN40693.1"/>
    <property type="molecule type" value="Genomic_DNA"/>
</dbReference>
<comment type="caution">
    <text evidence="1">The sequence shown here is derived from an EMBL/GenBank/DDBJ whole genome shotgun (WGS) entry which is preliminary data.</text>
</comment>
<protein>
    <submittedName>
        <fullName evidence="1">Uncharacterized protein</fullName>
    </submittedName>
</protein>
<organism evidence="1 2">
    <name type="scientific">Araneus ventricosus</name>
    <name type="common">Orbweaver spider</name>
    <name type="synonym">Epeira ventricosa</name>
    <dbReference type="NCBI Taxonomy" id="182803"/>
    <lineage>
        <taxon>Eukaryota</taxon>
        <taxon>Metazoa</taxon>
        <taxon>Ecdysozoa</taxon>
        <taxon>Arthropoda</taxon>
        <taxon>Chelicerata</taxon>
        <taxon>Arachnida</taxon>
        <taxon>Araneae</taxon>
        <taxon>Araneomorphae</taxon>
        <taxon>Entelegynae</taxon>
        <taxon>Araneoidea</taxon>
        <taxon>Araneidae</taxon>
        <taxon>Araneus</taxon>
    </lineage>
</organism>
<name>A0A4Y2NPJ7_ARAVE</name>